<evidence type="ECO:0000313" key="4">
    <source>
        <dbReference type="EMBL" id="MEQ3362620.1"/>
    </source>
</evidence>
<feature type="compositionally biased region" description="Basic and acidic residues" evidence="1">
    <location>
        <begin position="29"/>
        <end position="45"/>
    </location>
</feature>
<sequence length="383" mass="40980">MDDRRTTPDAEEARRRARERLAARQGRIASEEGRRTGGERPDRASGVRRASSRRQPDRMEAGRSGIGGVLEAAFGAVSSAFAAQNRRLVVVALLCIIALAMLAVGVSSCVRGCSAEQVEGEEPVQSEQQEIGEGAVPTPVSLPEGLDADLASSLEAAAAKSEDVAWIANHAADYAVDGDMVQYKLLKLAVEEPEAVAFVKGFPESYPADAATPYEGELQANAVPRLYQWDTRWGYTVYSSTTFALTGCCPTSLSMVYMGLTGKTDLTPYDMGLRAQNGGYMTEYNGTDDAFLVNEAASLGLACAEISVDSDVLRRELEDGKVVICNVGAGDFTTGGHYLVITSINDDGTLNVNDPYSAERSAKTWDVDRVVGQTKALFSYSLA</sequence>
<feature type="compositionally biased region" description="Basic and acidic residues" evidence="1">
    <location>
        <begin position="1"/>
        <end position="22"/>
    </location>
</feature>
<feature type="transmembrane region" description="Helical" evidence="2">
    <location>
        <begin position="88"/>
        <end position="106"/>
    </location>
</feature>
<dbReference type="EMBL" id="JBBNOP010000004">
    <property type="protein sequence ID" value="MEQ3362620.1"/>
    <property type="molecule type" value="Genomic_DNA"/>
</dbReference>
<reference evidence="4 5" key="1">
    <citation type="submission" date="2024-04" db="EMBL/GenBank/DDBJ databases">
        <title>Human intestinal bacterial collection.</title>
        <authorList>
            <person name="Pauvert C."/>
            <person name="Hitch T.C.A."/>
            <person name="Clavel T."/>
        </authorList>
    </citation>
    <scope>NUCLEOTIDE SEQUENCE [LARGE SCALE GENOMIC DNA]</scope>
    <source>
        <strain evidence="4 5">CLA-KB-H42</strain>
    </source>
</reference>
<dbReference type="Pfam" id="PF13529">
    <property type="entry name" value="Peptidase_C39_2"/>
    <property type="match status" value="1"/>
</dbReference>
<accession>A0ABV1JC10</accession>
<evidence type="ECO:0000256" key="2">
    <source>
        <dbReference type="SAM" id="Phobius"/>
    </source>
</evidence>
<organism evidence="4 5">
    <name type="scientific">Raoultibacter massiliensis</name>
    <dbReference type="NCBI Taxonomy" id="1852371"/>
    <lineage>
        <taxon>Bacteria</taxon>
        <taxon>Bacillati</taxon>
        <taxon>Actinomycetota</taxon>
        <taxon>Coriobacteriia</taxon>
        <taxon>Eggerthellales</taxon>
        <taxon>Eggerthellaceae</taxon>
        <taxon>Raoultibacter</taxon>
    </lineage>
</organism>
<dbReference type="Gene3D" id="3.90.70.10">
    <property type="entry name" value="Cysteine proteinases"/>
    <property type="match status" value="1"/>
</dbReference>
<dbReference type="RefSeq" id="WP_349227318.1">
    <property type="nucleotide sequence ID" value="NZ_JBBNOP010000004.1"/>
</dbReference>
<keyword evidence="2" id="KW-0472">Membrane</keyword>
<dbReference type="Proteomes" id="UP001487305">
    <property type="component" value="Unassembled WGS sequence"/>
</dbReference>
<feature type="region of interest" description="Disordered" evidence="1">
    <location>
        <begin position="1"/>
        <end position="63"/>
    </location>
</feature>
<proteinExistence type="predicted"/>
<keyword evidence="5" id="KW-1185">Reference proteome</keyword>
<protein>
    <submittedName>
        <fullName evidence="4">C39 family peptidase</fullName>
    </submittedName>
</protein>
<keyword evidence="2" id="KW-1133">Transmembrane helix</keyword>
<gene>
    <name evidence="4" type="ORF">AAA083_06495</name>
</gene>
<feature type="domain" description="Peptidase C39-like" evidence="3">
    <location>
        <begin position="222"/>
        <end position="356"/>
    </location>
</feature>
<keyword evidence="2" id="KW-0812">Transmembrane</keyword>
<comment type="caution">
    <text evidence="4">The sequence shown here is derived from an EMBL/GenBank/DDBJ whole genome shotgun (WGS) entry which is preliminary data.</text>
</comment>
<evidence type="ECO:0000313" key="5">
    <source>
        <dbReference type="Proteomes" id="UP001487305"/>
    </source>
</evidence>
<evidence type="ECO:0000259" key="3">
    <source>
        <dbReference type="Pfam" id="PF13529"/>
    </source>
</evidence>
<evidence type="ECO:0000256" key="1">
    <source>
        <dbReference type="SAM" id="MobiDB-lite"/>
    </source>
</evidence>
<dbReference type="InterPro" id="IPR039564">
    <property type="entry name" value="Peptidase_C39-like"/>
</dbReference>
<name>A0ABV1JC10_9ACTN</name>